<evidence type="ECO:0000313" key="1">
    <source>
        <dbReference type="EMBL" id="BDR55868.1"/>
    </source>
</evidence>
<dbReference type="PROSITE" id="PS00383">
    <property type="entry name" value="TYR_PHOSPHATASE_1"/>
    <property type="match status" value="1"/>
</dbReference>
<keyword evidence="2" id="KW-1185">Reference proteome</keyword>
<organism evidence="1 2">
    <name type="scientific">Xylocopilactobacillus apis</name>
    <dbReference type="NCBI Taxonomy" id="2932183"/>
    <lineage>
        <taxon>Bacteria</taxon>
        <taxon>Bacillati</taxon>
        <taxon>Bacillota</taxon>
        <taxon>Bacilli</taxon>
        <taxon>Lactobacillales</taxon>
        <taxon>Lactobacillaceae</taxon>
        <taxon>Xylocopilactobacillus</taxon>
    </lineage>
</organism>
<dbReference type="Pfam" id="PF13350">
    <property type="entry name" value="Y_phosphatase3"/>
    <property type="match status" value="1"/>
</dbReference>
<evidence type="ECO:0000313" key="2">
    <source>
        <dbReference type="Proteomes" id="UP001321804"/>
    </source>
</evidence>
<accession>A0AAU9DLY9</accession>
<dbReference type="SUPFAM" id="SSF52799">
    <property type="entry name" value="(Phosphotyrosine protein) phosphatases II"/>
    <property type="match status" value="1"/>
</dbReference>
<dbReference type="Gene3D" id="3.90.190.10">
    <property type="entry name" value="Protein tyrosine phosphatase superfamily"/>
    <property type="match status" value="1"/>
</dbReference>
<reference evidence="1 2" key="1">
    <citation type="journal article" date="2023" name="Microbiol. Spectr.">
        <title>Symbiosis of Carpenter Bees with Uncharacterized Lactic Acid Bacteria Showing NAD Auxotrophy.</title>
        <authorList>
            <person name="Kawasaki S."/>
            <person name="Ozawa K."/>
            <person name="Mori T."/>
            <person name="Yamamoto A."/>
            <person name="Ito M."/>
            <person name="Ohkuma M."/>
            <person name="Sakamoto M."/>
            <person name="Matsutani M."/>
        </authorList>
    </citation>
    <scope>NUCLEOTIDE SEQUENCE [LARGE SCALE GENOMIC DNA]</scope>
    <source>
        <strain evidence="1 2">KimC2</strain>
    </source>
</reference>
<dbReference type="GO" id="GO:0004721">
    <property type="term" value="F:phosphoprotein phosphatase activity"/>
    <property type="evidence" value="ECO:0007669"/>
    <property type="project" value="InterPro"/>
</dbReference>
<dbReference type="Proteomes" id="UP001321804">
    <property type="component" value="Chromosome"/>
</dbReference>
<protein>
    <submittedName>
        <fullName evidence="1">Protein-tyrosine-phosphatase</fullName>
    </submittedName>
</protein>
<dbReference type="InterPro" id="IPR029021">
    <property type="entry name" value="Prot-tyrosine_phosphatase-like"/>
</dbReference>
<name>A0AAU9DLY9_9LACO</name>
<dbReference type="AlphaFoldDB" id="A0AAU9DLY9"/>
<dbReference type="InterPro" id="IPR016130">
    <property type="entry name" value="Tyr_Pase_AS"/>
</dbReference>
<sequence length="258" mass="29380">MENRILNFSGSVNLREMGGYPTQDGKTILWHKLLRSGALSNLDKKGQSELVDYGVKYDLDFRSPTELKISPDPNLSGVKYEHLPVYSPDSSSISSWRSFTNLIKHHHKFTPASDIGGIYQNVVLNEYSQNTYSKMFHLMLENSEPNQSLLFHCSAGQDRTGIGAALIEKLFNVPDQIIIEDYLLSNMAYTSRTSEVLTNDDVDEFINQMNLSDVQANNITVIFKAIDYFYGSFKQYAKDALKLSESEITDLRKIYLKY</sequence>
<dbReference type="RefSeq" id="WP_317697552.1">
    <property type="nucleotide sequence ID" value="NZ_AP026801.1"/>
</dbReference>
<dbReference type="InterPro" id="IPR026893">
    <property type="entry name" value="Tyr/Ser_Pase_IphP-type"/>
</dbReference>
<proteinExistence type="predicted"/>
<dbReference type="KEGG" id="xak:KIMC2_04300"/>
<dbReference type="EMBL" id="AP026801">
    <property type="protein sequence ID" value="BDR55868.1"/>
    <property type="molecule type" value="Genomic_DNA"/>
</dbReference>
<gene>
    <name evidence="1" type="primary">ptp2</name>
    <name evidence="1" type="ORF">KIMC2_04300</name>
</gene>